<dbReference type="InterPro" id="IPR032675">
    <property type="entry name" value="LRR_dom_sf"/>
</dbReference>
<proteinExistence type="predicted"/>
<dbReference type="PANTHER" id="PTHR24369:SF163">
    <property type="entry name" value="MATRIX-REMODELING-ASSOCIATED PROTEIN 5"/>
    <property type="match status" value="1"/>
</dbReference>
<comment type="caution">
    <text evidence="3">The sequence shown here is derived from an EMBL/GenBank/DDBJ whole genome shotgun (WGS) entry which is preliminary data.</text>
</comment>
<dbReference type="SUPFAM" id="SSF52058">
    <property type="entry name" value="L domain-like"/>
    <property type="match status" value="1"/>
</dbReference>
<keyword evidence="4" id="KW-1185">Reference proteome</keyword>
<sequence length="212" mass="24507">MLRVCRGGAEESQEVENHRDDIFDHQDEDINWILVNACFCGKTFHRPRRTQGIVQGFVFSLNSLFSIFWRNFQVCSCWKHSDRPPIMGLFLCNKSLCRLAAVWFHLFFSSLLLHTIVFVHGAPSCPRSCSCPGTKEVHCTFRHFTTIPKAFPKATERLNLGYNSLTEVEGSEFRSLRQLEMLMLHGNDISRVHPGAFYTLRSLQVLFYCVRV</sequence>
<evidence type="ECO:0000313" key="3">
    <source>
        <dbReference type="EMBL" id="MEQ2221125.1"/>
    </source>
</evidence>
<organism evidence="3 4">
    <name type="scientific">Ilyodon furcidens</name>
    <name type="common">goldbreast splitfin</name>
    <dbReference type="NCBI Taxonomy" id="33524"/>
    <lineage>
        <taxon>Eukaryota</taxon>
        <taxon>Metazoa</taxon>
        <taxon>Chordata</taxon>
        <taxon>Craniata</taxon>
        <taxon>Vertebrata</taxon>
        <taxon>Euteleostomi</taxon>
        <taxon>Actinopterygii</taxon>
        <taxon>Neopterygii</taxon>
        <taxon>Teleostei</taxon>
        <taxon>Neoteleostei</taxon>
        <taxon>Acanthomorphata</taxon>
        <taxon>Ovalentaria</taxon>
        <taxon>Atherinomorphae</taxon>
        <taxon>Cyprinodontiformes</taxon>
        <taxon>Goodeidae</taxon>
        <taxon>Ilyodon</taxon>
    </lineage>
</organism>
<evidence type="ECO:0000256" key="1">
    <source>
        <dbReference type="ARBA" id="ARBA00022614"/>
    </source>
</evidence>
<dbReference type="EMBL" id="JAHRIQ010000986">
    <property type="protein sequence ID" value="MEQ2221125.1"/>
    <property type="molecule type" value="Genomic_DNA"/>
</dbReference>
<reference evidence="3 4" key="1">
    <citation type="submission" date="2021-06" db="EMBL/GenBank/DDBJ databases">
        <authorList>
            <person name="Palmer J.M."/>
        </authorList>
    </citation>
    <scope>NUCLEOTIDE SEQUENCE [LARGE SCALE GENOMIC DNA]</scope>
    <source>
        <strain evidence="4">if_2019</strain>
        <tissue evidence="3">Muscle</tissue>
    </source>
</reference>
<keyword evidence="2" id="KW-0677">Repeat</keyword>
<dbReference type="PANTHER" id="PTHR24369">
    <property type="entry name" value="ANTIGEN BSP, PUTATIVE-RELATED"/>
    <property type="match status" value="1"/>
</dbReference>
<dbReference type="Proteomes" id="UP001482620">
    <property type="component" value="Unassembled WGS sequence"/>
</dbReference>
<evidence type="ECO:0008006" key="5">
    <source>
        <dbReference type="Google" id="ProtNLM"/>
    </source>
</evidence>
<protein>
    <recommendedName>
        <fullName evidence="5">LRRNT domain-containing protein</fullName>
    </recommendedName>
</protein>
<evidence type="ECO:0000256" key="2">
    <source>
        <dbReference type="ARBA" id="ARBA00022737"/>
    </source>
</evidence>
<evidence type="ECO:0000313" key="4">
    <source>
        <dbReference type="Proteomes" id="UP001482620"/>
    </source>
</evidence>
<gene>
    <name evidence="3" type="ORF">ILYODFUR_012513</name>
</gene>
<dbReference type="InterPro" id="IPR001611">
    <property type="entry name" value="Leu-rich_rpt"/>
</dbReference>
<dbReference type="InterPro" id="IPR050541">
    <property type="entry name" value="LRR_TM_domain-containing"/>
</dbReference>
<accession>A0ABV0SKN5</accession>
<dbReference type="Pfam" id="PF13855">
    <property type="entry name" value="LRR_8"/>
    <property type="match status" value="1"/>
</dbReference>
<name>A0ABV0SKN5_9TELE</name>
<dbReference type="Gene3D" id="3.80.10.10">
    <property type="entry name" value="Ribonuclease Inhibitor"/>
    <property type="match status" value="1"/>
</dbReference>
<keyword evidence="1" id="KW-0433">Leucine-rich repeat</keyword>